<evidence type="ECO:0000313" key="2">
    <source>
        <dbReference type="EMBL" id="WFN37445.1"/>
    </source>
</evidence>
<dbReference type="RefSeq" id="WP_278100285.1">
    <property type="nucleotide sequence ID" value="NZ_CP091092.1"/>
</dbReference>
<dbReference type="AlphaFoldDB" id="A0AAF0FWV2"/>
<accession>A0AAF0FWV2</accession>
<sequence length="284" mass="32184">MNNLQLEKEIQDIEQKILSKEQALLKLMTEEKELKIQSEIVELKGKLMDLKTQYEHIEESNEVANSGSVNANKNSYKKGGLLYRTGHIFTGENNSTQKDELLETSKSKQKPTILAVLEDTKTDIKIMETASEYSKYLGYDIQALYIMPNSKDLGKKIEHPVFSNPNLHMLVFGCGKKFNGGPDCSLQSRQETLKSDRNLIIIENFINNFNYKNCSCEILQFSGNPDNLEREGADQIISYASKISAKKIIIGNGKKPEYIEYNPIGSFGQEVLRKSSIETQIINN</sequence>
<dbReference type="EMBL" id="CP091092">
    <property type="protein sequence ID" value="WFN37445.1"/>
    <property type="molecule type" value="Genomic_DNA"/>
</dbReference>
<gene>
    <name evidence="2" type="ORF">L1994_03380</name>
</gene>
<keyword evidence="3" id="KW-1185">Reference proteome</keyword>
<dbReference type="KEGG" id="manq:L1994_03380"/>
<evidence type="ECO:0000256" key="1">
    <source>
        <dbReference type="SAM" id="Coils"/>
    </source>
</evidence>
<dbReference type="GeneID" id="79949406"/>
<organism evidence="2 3">
    <name type="scientific">Methanomicrobium antiquum</name>
    <dbReference type="NCBI Taxonomy" id="487686"/>
    <lineage>
        <taxon>Archaea</taxon>
        <taxon>Methanobacteriati</taxon>
        <taxon>Methanobacteriota</taxon>
        <taxon>Stenosarchaea group</taxon>
        <taxon>Methanomicrobia</taxon>
        <taxon>Methanomicrobiales</taxon>
        <taxon>Methanomicrobiaceae</taxon>
        <taxon>Methanomicrobium</taxon>
    </lineage>
</organism>
<protein>
    <submittedName>
        <fullName evidence="2">Uncharacterized protein</fullName>
    </submittedName>
</protein>
<evidence type="ECO:0000313" key="3">
    <source>
        <dbReference type="Proteomes" id="UP001218895"/>
    </source>
</evidence>
<reference evidence="2" key="1">
    <citation type="submission" date="2022-01" db="EMBL/GenBank/DDBJ databases">
        <title>Complete genome of Methanomicrobium antiquum DSM 21220.</title>
        <authorList>
            <person name="Chen S.-C."/>
            <person name="You Y.-T."/>
            <person name="Zhou Y.-Z."/>
            <person name="Lai M.-C."/>
        </authorList>
    </citation>
    <scope>NUCLEOTIDE SEQUENCE</scope>
    <source>
        <strain evidence="2">DSM 21220</strain>
    </source>
</reference>
<name>A0AAF0FWV2_9EURY</name>
<feature type="coiled-coil region" evidence="1">
    <location>
        <begin position="3"/>
        <end position="60"/>
    </location>
</feature>
<proteinExistence type="predicted"/>
<dbReference type="Proteomes" id="UP001218895">
    <property type="component" value="Chromosome"/>
</dbReference>
<keyword evidence="1" id="KW-0175">Coiled coil</keyword>